<evidence type="ECO:0000256" key="3">
    <source>
        <dbReference type="ARBA" id="ARBA00012973"/>
    </source>
</evidence>
<feature type="domain" description="Pyruvate carboxyltransferase" evidence="10">
    <location>
        <begin position="20"/>
        <end position="281"/>
    </location>
</feature>
<evidence type="ECO:0000256" key="8">
    <source>
        <dbReference type="ARBA" id="ARBA00023304"/>
    </source>
</evidence>
<keyword evidence="4" id="KW-0432">Leucine biosynthesis</keyword>
<dbReference type="InterPro" id="IPR050073">
    <property type="entry name" value="2-IPM_HCS-like"/>
</dbReference>
<evidence type="ECO:0000313" key="12">
    <source>
        <dbReference type="Proteomes" id="UP001363460"/>
    </source>
</evidence>
<proteinExistence type="inferred from homology"/>
<dbReference type="PANTHER" id="PTHR10277:SF9">
    <property type="entry name" value="2-ISOPROPYLMALATE SYNTHASE 1, CHLOROPLASTIC-RELATED"/>
    <property type="match status" value="1"/>
</dbReference>
<dbReference type="PROSITE" id="PS50991">
    <property type="entry name" value="PYR_CT"/>
    <property type="match status" value="1"/>
</dbReference>
<evidence type="ECO:0000256" key="2">
    <source>
        <dbReference type="ARBA" id="ARBA00009396"/>
    </source>
</evidence>
<evidence type="ECO:0000256" key="7">
    <source>
        <dbReference type="ARBA" id="ARBA00023211"/>
    </source>
</evidence>
<evidence type="ECO:0000313" key="11">
    <source>
        <dbReference type="EMBL" id="WWT55246.1"/>
    </source>
</evidence>
<reference evidence="11 12" key="1">
    <citation type="submission" date="2024-02" db="EMBL/GenBank/DDBJ databases">
        <title>Distribution and functional of Brevundimonas-related endobacteria within Verticillium dahliae.</title>
        <authorList>
            <person name="Zeng H."/>
        </authorList>
    </citation>
    <scope>NUCLEOTIDE SEQUENCE [LARGE SCALE GENOMIC DNA]</scope>
    <source>
        <strain evidence="11 12">TRM 44200</strain>
    </source>
</reference>
<dbReference type="InterPro" id="IPR013785">
    <property type="entry name" value="Aldolase_TIM"/>
</dbReference>
<dbReference type="PROSITE" id="PS00815">
    <property type="entry name" value="AIPM_HOMOCIT_SYNTH_1"/>
    <property type="match status" value="1"/>
</dbReference>
<dbReference type="RefSeq" id="WP_338577703.1">
    <property type="nucleotide sequence ID" value="NZ_CP146369.1"/>
</dbReference>
<comment type="pathway">
    <text evidence="1">Amino-acid biosynthesis; L-leucine biosynthesis; L-leucine from 3-methyl-2-oxobutanoate: step 1/4.</text>
</comment>
<dbReference type="InterPro" id="IPR000891">
    <property type="entry name" value="PYR_CT"/>
</dbReference>
<keyword evidence="5" id="KW-0028">Amino-acid biosynthesis</keyword>
<dbReference type="Gene3D" id="1.10.238.260">
    <property type="match status" value="1"/>
</dbReference>
<dbReference type="GO" id="GO:0003852">
    <property type="term" value="F:2-isopropylmalate synthase activity"/>
    <property type="evidence" value="ECO:0007669"/>
    <property type="project" value="UniProtKB-EC"/>
</dbReference>
<dbReference type="InterPro" id="IPR002034">
    <property type="entry name" value="AIPM/Hcit_synth_CS"/>
</dbReference>
<evidence type="ECO:0000259" key="10">
    <source>
        <dbReference type="PROSITE" id="PS50991"/>
    </source>
</evidence>
<dbReference type="PROSITE" id="PS00816">
    <property type="entry name" value="AIPM_HOMOCIT_SYNTH_2"/>
    <property type="match status" value="1"/>
</dbReference>
<dbReference type="Gene3D" id="3.20.20.70">
    <property type="entry name" value="Aldolase class I"/>
    <property type="match status" value="1"/>
</dbReference>
<keyword evidence="6 9" id="KW-0808">Transferase</keyword>
<accession>A0ABZ2ICB4</accession>
<dbReference type="PANTHER" id="PTHR10277">
    <property type="entry name" value="HOMOCITRATE SYNTHASE-RELATED"/>
    <property type="match status" value="1"/>
</dbReference>
<evidence type="ECO:0000256" key="1">
    <source>
        <dbReference type="ARBA" id="ARBA00004689"/>
    </source>
</evidence>
<dbReference type="SUPFAM" id="SSF51569">
    <property type="entry name" value="Aldolase"/>
    <property type="match status" value="1"/>
</dbReference>
<dbReference type="InterPro" id="IPR054691">
    <property type="entry name" value="LeuA/HCS_post-cat"/>
</dbReference>
<keyword evidence="12" id="KW-1185">Reference proteome</keyword>
<dbReference type="CDD" id="cd07940">
    <property type="entry name" value="DRE_TIM_IPMS"/>
    <property type="match status" value="1"/>
</dbReference>
<dbReference type="EMBL" id="CP146369">
    <property type="protein sequence ID" value="WWT55246.1"/>
    <property type="molecule type" value="Genomic_DNA"/>
</dbReference>
<evidence type="ECO:0000256" key="6">
    <source>
        <dbReference type="ARBA" id="ARBA00022679"/>
    </source>
</evidence>
<name>A0ABZ2ICB4_9CAUL</name>
<dbReference type="Pfam" id="PF00682">
    <property type="entry name" value="HMGL-like"/>
    <property type="match status" value="1"/>
</dbReference>
<protein>
    <recommendedName>
        <fullName evidence="3">2-isopropylmalate synthase</fullName>
        <ecNumber evidence="3">2.3.3.13</ecNumber>
    </recommendedName>
</protein>
<dbReference type="Pfam" id="PF22617">
    <property type="entry name" value="HCS_D2"/>
    <property type="match status" value="1"/>
</dbReference>
<comment type="similarity">
    <text evidence="2">Belongs to the alpha-IPM synthase/homocitrate synthase family. LeuA type 1 subfamily.</text>
</comment>
<gene>
    <name evidence="11" type="ORF">V8J38_02065</name>
</gene>
<sequence>MSRVDRVSRTAEIAADPNRVIIFDTTLRDGEQAPGFSMSAESKLKMAHVLRDLGVDVIEAGFAAASPGDEECIRRVAGEIEGPVFASLSRANEKDIDASFRALAPAPKSHRRCHVFLATSPIHRSAKLRMSTNEVLATISRTVEYAASMFDDVEFSAEDAFRTEPEFLAEALMAAADAGAQTLNVPDTVGYATPEESRQRFAYLDGIIRPRHADIIFSSHAHNDLGLAVANSLAAVEGGARQIEGAINGIGERAGNASVEEVIMALRTRADRYGVTIGSESRHLVRASETLREVTETVIARNKAIVGLNAFAHEAGIHQHGMMADARTYEIMRPEDVGFEGSYFVLGKHSGRHAVGKRAEALGHVLDGQRLADVFAGFKRRADEIGEINDAELTAIIAAVTAQAGASAQMDKTYATAG</sequence>
<dbReference type="EC" id="2.3.3.13" evidence="3"/>
<dbReference type="Proteomes" id="UP001363460">
    <property type="component" value="Chromosome"/>
</dbReference>
<organism evidence="11 12">
    <name type="scientific">Brevundimonas olei</name>
    <dbReference type="NCBI Taxonomy" id="657642"/>
    <lineage>
        <taxon>Bacteria</taxon>
        <taxon>Pseudomonadati</taxon>
        <taxon>Pseudomonadota</taxon>
        <taxon>Alphaproteobacteria</taxon>
        <taxon>Caulobacterales</taxon>
        <taxon>Caulobacteraceae</taxon>
        <taxon>Brevundimonas</taxon>
    </lineage>
</organism>
<keyword evidence="8" id="KW-0100">Branched-chain amino acid biosynthesis</keyword>
<evidence type="ECO:0000256" key="9">
    <source>
        <dbReference type="RuleBase" id="RU003523"/>
    </source>
</evidence>
<keyword evidence="7" id="KW-0464">Manganese</keyword>
<evidence type="ECO:0000256" key="5">
    <source>
        <dbReference type="ARBA" id="ARBA00022605"/>
    </source>
</evidence>
<keyword evidence="11" id="KW-0012">Acyltransferase</keyword>
<evidence type="ECO:0000256" key="4">
    <source>
        <dbReference type="ARBA" id="ARBA00022430"/>
    </source>
</evidence>